<sequence length="301" mass="33006">MSRTAYVYVPSPSRENLAIGLRHNLWGWRPSALDRAGAREDVKRLTEGDFLVLGHRGPNSRVKPGGWSQATLKRVIVAQVTEPHFVDHNEVWPDDSYPERLRISVLSEEEEIPGDALGAEAMECLRLSANKQGAAVLVSGVGAVAELATRLPEAGPSGPDGVIDHSGELSTFAKVLVRREQQKLRRKKFGSDPAQLTCAFCQRVLPPRMVRAAHIKRRSVATREEQLNLSNITAACLIGCDELFEHGYIFVNDAGVIETAAQAAVTADLKKAATSIAGRTMQDFSETSAPFFAWHRKHIAH</sequence>
<accession>A0A2A2DFI8</accession>
<gene>
    <name evidence="1" type="ORF">CK936_03355</name>
</gene>
<reference evidence="1 2" key="1">
    <citation type="submission" date="2017-08" db="EMBL/GenBank/DDBJ databases">
        <title>Genome sequence of Streptomyces albireticuli NRRL B-1670.</title>
        <authorList>
            <person name="Graham D.E."/>
            <person name="Mahan K.M."/>
            <person name="Klingeman D.M."/>
            <person name="Hettich R.L."/>
            <person name="Parry R.J."/>
            <person name="Spain J.C."/>
        </authorList>
    </citation>
    <scope>NUCLEOTIDE SEQUENCE [LARGE SCALE GENOMIC DNA]</scope>
    <source>
        <strain evidence="1 2">NRRL B-1670</strain>
    </source>
</reference>
<evidence type="ECO:0000313" key="2">
    <source>
        <dbReference type="Proteomes" id="UP000218944"/>
    </source>
</evidence>
<protein>
    <recommendedName>
        <fullName evidence="3">HNH endonuclease</fullName>
    </recommendedName>
</protein>
<comment type="caution">
    <text evidence="1">The sequence shown here is derived from an EMBL/GenBank/DDBJ whole genome shotgun (WGS) entry which is preliminary data.</text>
</comment>
<dbReference type="AlphaFoldDB" id="A0A2A2DFI8"/>
<dbReference type="Proteomes" id="UP000218944">
    <property type="component" value="Unassembled WGS sequence"/>
</dbReference>
<dbReference type="EMBL" id="NSJV01000069">
    <property type="protein sequence ID" value="PAU50295.1"/>
    <property type="molecule type" value="Genomic_DNA"/>
</dbReference>
<name>A0A2A2DFI8_9ACTN</name>
<organism evidence="1 2">
    <name type="scientific">Streptomyces albireticuli</name>
    <dbReference type="NCBI Taxonomy" id="1940"/>
    <lineage>
        <taxon>Bacteria</taxon>
        <taxon>Bacillati</taxon>
        <taxon>Actinomycetota</taxon>
        <taxon>Actinomycetes</taxon>
        <taxon>Kitasatosporales</taxon>
        <taxon>Streptomycetaceae</taxon>
        <taxon>Streptomyces</taxon>
    </lineage>
</organism>
<keyword evidence="2" id="KW-1185">Reference proteome</keyword>
<proteinExistence type="predicted"/>
<evidence type="ECO:0008006" key="3">
    <source>
        <dbReference type="Google" id="ProtNLM"/>
    </source>
</evidence>
<evidence type="ECO:0000313" key="1">
    <source>
        <dbReference type="EMBL" id="PAU50295.1"/>
    </source>
</evidence>
<dbReference type="RefSeq" id="WP_095578948.1">
    <property type="nucleotide sequence ID" value="NZ_JAJQQQ010000021.1"/>
</dbReference>